<name>A0A3M7SGR8_BRAPC</name>
<organism evidence="1 2">
    <name type="scientific">Brachionus plicatilis</name>
    <name type="common">Marine rotifer</name>
    <name type="synonym">Brachionus muelleri</name>
    <dbReference type="NCBI Taxonomy" id="10195"/>
    <lineage>
        <taxon>Eukaryota</taxon>
        <taxon>Metazoa</taxon>
        <taxon>Spiralia</taxon>
        <taxon>Gnathifera</taxon>
        <taxon>Rotifera</taxon>
        <taxon>Eurotatoria</taxon>
        <taxon>Monogononta</taxon>
        <taxon>Pseudotrocha</taxon>
        <taxon>Ploima</taxon>
        <taxon>Brachionidae</taxon>
        <taxon>Brachionus</taxon>
    </lineage>
</organism>
<gene>
    <name evidence="1" type="ORF">BpHYR1_024641</name>
</gene>
<proteinExistence type="predicted"/>
<evidence type="ECO:0000313" key="1">
    <source>
        <dbReference type="EMBL" id="RNA34885.1"/>
    </source>
</evidence>
<comment type="caution">
    <text evidence="1">The sequence shown here is derived from an EMBL/GenBank/DDBJ whole genome shotgun (WGS) entry which is preliminary data.</text>
</comment>
<protein>
    <submittedName>
        <fullName evidence="1">Uncharacterized protein</fullName>
    </submittedName>
</protein>
<dbReference type="AlphaFoldDB" id="A0A3M7SGR8"/>
<dbReference type="EMBL" id="REGN01001402">
    <property type="protein sequence ID" value="RNA34885.1"/>
    <property type="molecule type" value="Genomic_DNA"/>
</dbReference>
<evidence type="ECO:0000313" key="2">
    <source>
        <dbReference type="Proteomes" id="UP000276133"/>
    </source>
</evidence>
<keyword evidence="2" id="KW-1185">Reference proteome</keyword>
<dbReference type="Proteomes" id="UP000276133">
    <property type="component" value="Unassembled WGS sequence"/>
</dbReference>
<sequence length="69" mass="8165">MIPTLILYTKRPTISYIYINSFKSVVRLVEKYRDGFESRNMKLHNPTPLCNCYLSFRSSYLVILEAKNN</sequence>
<reference evidence="1 2" key="1">
    <citation type="journal article" date="2018" name="Sci. Rep.">
        <title>Genomic signatures of local adaptation to the degree of environmental predictability in rotifers.</title>
        <authorList>
            <person name="Franch-Gras L."/>
            <person name="Hahn C."/>
            <person name="Garcia-Roger E.M."/>
            <person name="Carmona M.J."/>
            <person name="Serra M."/>
            <person name="Gomez A."/>
        </authorList>
    </citation>
    <scope>NUCLEOTIDE SEQUENCE [LARGE SCALE GENOMIC DNA]</scope>
    <source>
        <strain evidence="1">HYR1</strain>
    </source>
</reference>
<accession>A0A3M7SGR8</accession>